<reference evidence="2" key="1">
    <citation type="journal article" date="2015" name="Genome Announc.">
        <title>Whole-Genome Sequences of 80 Environmental and Clinical Isolates of Burkholderia pseudomallei.</title>
        <authorList>
            <person name="Johnson S.L."/>
            <person name="Baker A.L."/>
            <person name="Chain P.S."/>
            <person name="Currie B.J."/>
            <person name="Daligault H.E."/>
            <person name="Davenport K.W."/>
            <person name="Davis C.B."/>
            <person name="Inglis T.J."/>
            <person name="Kaestli M."/>
            <person name="Koren S."/>
            <person name="Mayo M."/>
            <person name="Merritt A.J."/>
            <person name="Price E.P."/>
            <person name="Sarovich D.S."/>
            <person name="Warner J."/>
            <person name="Rosovitz M.J."/>
        </authorList>
    </citation>
    <scope>NUCLEOTIDE SEQUENCE [LARGE SCALE GENOMIC DNA]</scope>
    <source>
        <strain evidence="2">DSM 2030</strain>
    </source>
</reference>
<gene>
    <name evidence="1" type="ORF">TKV_c07690</name>
</gene>
<dbReference type="KEGG" id="tki:TKV_c07690"/>
<sequence length="68" mass="7783">MKKGPIKYYITIDRVNCRAIAAWFTAGQLYTFKRAEGIAGINKISTELNRRTCQRNKPDAKSIRGSKY</sequence>
<protein>
    <submittedName>
        <fullName evidence="1">Uncharacterized protein</fullName>
    </submittedName>
</protein>
<dbReference type="AlphaFoldDB" id="A0A097AQ86"/>
<organism evidence="1 2">
    <name type="scientific">Thermoanaerobacter kivui</name>
    <name type="common">Acetogenium kivui</name>
    <dbReference type="NCBI Taxonomy" id="2325"/>
    <lineage>
        <taxon>Bacteria</taxon>
        <taxon>Bacillati</taxon>
        <taxon>Bacillota</taxon>
        <taxon>Clostridia</taxon>
        <taxon>Thermoanaerobacterales</taxon>
        <taxon>Thermoanaerobacteraceae</taxon>
        <taxon>Thermoanaerobacter</taxon>
    </lineage>
</organism>
<dbReference type="HOGENOM" id="CLU_2792651_0_0_9"/>
<dbReference type="EMBL" id="CP009170">
    <property type="protein sequence ID" value="AIS51952.1"/>
    <property type="molecule type" value="Genomic_DNA"/>
</dbReference>
<name>A0A097AQ86_THEKI</name>
<evidence type="ECO:0000313" key="1">
    <source>
        <dbReference type="EMBL" id="AIS51952.1"/>
    </source>
</evidence>
<keyword evidence="2" id="KW-1185">Reference proteome</keyword>
<dbReference type="STRING" id="2325.TKV_c07690"/>
<proteinExistence type="predicted"/>
<dbReference type="Proteomes" id="UP000029669">
    <property type="component" value="Chromosome"/>
</dbReference>
<evidence type="ECO:0000313" key="2">
    <source>
        <dbReference type="Proteomes" id="UP000029669"/>
    </source>
</evidence>
<accession>A0A097AQ86</accession>